<evidence type="ECO:0000256" key="1">
    <source>
        <dbReference type="ARBA" id="ARBA00004370"/>
    </source>
</evidence>
<dbReference type="EMBL" id="LT607751">
    <property type="protein sequence ID" value="SCG67492.1"/>
    <property type="molecule type" value="Genomic_DNA"/>
</dbReference>
<dbReference type="InterPro" id="IPR050491">
    <property type="entry name" value="AmpC-like"/>
</dbReference>
<accession>A0A1C5JA94</accession>
<proteinExistence type="predicted"/>
<sequence>MHGQARDEAVSALVRDAVDTDGFSGVVLVGRAGAVLHAEAVGLANRTWQVPNRMDTRFRVASVSKMFTAVAVLQLVQRGRIGLTDRIVDLLGLTDVTVPPDVTVEHLLTMTAGIADWFDETGDWEANWAELLRRQPIYLLRDNADYLPLFTGKPPRFPAGERHEYNGACYLLLGLLVERLTGAPFAEHLRDHVFRPAGMRHTDLVALDDVAPGVAEGYLPVRDDAGAVAGWRRNVYSTTPAPAADGGATSTAADLVAFTEALRTGTLLDPAFSAAMLAPRVAEHDGKVRGYRWRYGFGVMSILDDDGAVVRWGHTGEEDGVSARLYHYPDSGTDVAILANTSWSAGSLAWGLHDLLVDGSVRKMGAVEG</sequence>
<keyword evidence="2" id="KW-0472">Membrane</keyword>
<dbReference type="Pfam" id="PF00144">
    <property type="entry name" value="Beta-lactamase"/>
    <property type="match status" value="1"/>
</dbReference>
<organism evidence="4 5">
    <name type="scientific">Micromonospora siamensis</name>
    <dbReference type="NCBI Taxonomy" id="299152"/>
    <lineage>
        <taxon>Bacteria</taxon>
        <taxon>Bacillati</taxon>
        <taxon>Actinomycetota</taxon>
        <taxon>Actinomycetes</taxon>
        <taxon>Micromonosporales</taxon>
        <taxon>Micromonosporaceae</taxon>
        <taxon>Micromonospora</taxon>
    </lineage>
</organism>
<dbReference type="GO" id="GO:0016020">
    <property type="term" value="C:membrane"/>
    <property type="evidence" value="ECO:0007669"/>
    <property type="project" value="UniProtKB-SubCell"/>
</dbReference>
<dbReference type="InterPro" id="IPR001466">
    <property type="entry name" value="Beta-lactam-related"/>
</dbReference>
<dbReference type="PANTHER" id="PTHR46825:SF11">
    <property type="entry name" value="PENICILLIN-BINDING PROTEIN 4"/>
    <property type="match status" value="1"/>
</dbReference>
<evidence type="ECO:0000259" key="3">
    <source>
        <dbReference type="Pfam" id="PF00144"/>
    </source>
</evidence>
<name>A0A1C5JA94_9ACTN</name>
<comment type="subcellular location">
    <subcellularLocation>
        <location evidence="1">Membrane</location>
    </subcellularLocation>
</comment>
<gene>
    <name evidence="4" type="ORF">GA0074704_4295</name>
</gene>
<keyword evidence="5" id="KW-1185">Reference proteome</keyword>
<dbReference type="SUPFAM" id="SSF56601">
    <property type="entry name" value="beta-lactamase/transpeptidase-like"/>
    <property type="match status" value="1"/>
</dbReference>
<feature type="domain" description="Beta-lactamase-related" evidence="3">
    <location>
        <begin position="11"/>
        <end position="342"/>
    </location>
</feature>
<protein>
    <submittedName>
        <fullName evidence="4">CubicO group peptidase, beta-lactamase class C family</fullName>
    </submittedName>
</protein>
<evidence type="ECO:0000313" key="4">
    <source>
        <dbReference type="EMBL" id="SCG67492.1"/>
    </source>
</evidence>
<dbReference type="Proteomes" id="UP000198210">
    <property type="component" value="Chromosome I"/>
</dbReference>
<dbReference type="Gene3D" id="3.40.710.10">
    <property type="entry name" value="DD-peptidase/beta-lactamase superfamily"/>
    <property type="match status" value="1"/>
</dbReference>
<evidence type="ECO:0000256" key="2">
    <source>
        <dbReference type="ARBA" id="ARBA00023136"/>
    </source>
</evidence>
<dbReference type="InterPro" id="IPR012338">
    <property type="entry name" value="Beta-lactam/transpept-like"/>
</dbReference>
<dbReference type="AlphaFoldDB" id="A0A1C5JA94"/>
<dbReference type="PANTHER" id="PTHR46825">
    <property type="entry name" value="D-ALANYL-D-ALANINE-CARBOXYPEPTIDASE/ENDOPEPTIDASE AMPH"/>
    <property type="match status" value="1"/>
</dbReference>
<dbReference type="RefSeq" id="WP_088972154.1">
    <property type="nucleotide sequence ID" value="NZ_JBHLYF010000004.1"/>
</dbReference>
<reference evidence="4 5" key="1">
    <citation type="submission" date="2016-06" db="EMBL/GenBank/DDBJ databases">
        <authorList>
            <person name="Kjaerup R.B."/>
            <person name="Dalgaard T.S."/>
            <person name="Juul-Madsen H.R."/>
        </authorList>
    </citation>
    <scope>NUCLEOTIDE SEQUENCE [LARGE SCALE GENOMIC DNA]</scope>
    <source>
        <strain evidence="4 5">DSM 45097</strain>
    </source>
</reference>
<evidence type="ECO:0000313" key="5">
    <source>
        <dbReference type="Proteomes" id="UP000198210"/>
    </source>
</evidence>